<dbReference type="PROSITE" id="PS51186">
    <property type="entry name" value="GNAT"/>
    <property type="match status" value="1"/>
</dbReference>
<organism evidence="2 3">
    <name type="scientific">Nocardioides jiangsuensis</name>
    <dbReference type="NCBI Taxonomy" id="2866161"/>
    <lineage>
        <taxon>Bacteria</taxon>
        <taxon>Bacillati</taxon>
        <taxon>Actinomycetota</taxon>
        <taxon>Actinomycetes</taxon>
        <taxon>Propionibacteriales</taxon>
        <taxon>Nocardioidaceae</taxon>
        <taxon>Nocardioides</taxon>
    </lineage>
</organism>
<keyword evidence="3" id="KW-1185">Reference proteome</keyword>
<sequence length="182" mass="20756">MTWPVRTERLSLRPAVAADVDATWRIRRIDSVVQWLTAAPKDREEYRARFEDPGRLAKTLVVELDGEVIGDLMLAIEDAWAQAEVADRARGVQAELGWCIDPAYGGRGYATEAVRALVRLCFEDLGLRRLTANCFADNVSSWRLMERLGMRRELHTRRESLHRSGEWLDGLGYALLADEWRG</sequence>
<reference evidence="2 3" key="1">
    <citation type="submission" date="2021-08" db="EMBL/GenBank/DDBJ databases">
        <title>Nocardioides bacterium WL0053 sp. nov., isolated from the sediment.</title>
        <authorList>
            <person name="Wang L."/>
            <person name="Zhang D."/>
            <person name="Zhang A."/>
        </authorList>
    </citation>
    <scope>NUCLEOTIDE SEQUENCE [LARGE SCALE GENOMIC DNA]</scope>
    <source>
        <strain evidence="2 3">WL0053</strain>
    </source>
</reference>
<evidence type="ECO:0000313" key="2">
    <source>
        <dbReference type="EMBL" id="MBY9076361.1"/>
    </source>
</evidence>
<dbReference type="PANTHER" id="PTHR43792">
    <property type="entry name" value="GNAT FAMILY, PUTATIVE (AFU_ORTHOLOGUE AFUA_3G00765)-RELATED-RELATED"/>
    <property type="match status" value="1"/>
</dbReference>
<dbReference type="EMBL" id="JAIEZQ010000003">
    <property type="protein sequence ID" value="MBY9076361.1"/>
    <property type="molecule type" value="Genomic_DNA"/>
</dbReference>
<dbReference type="Gene3D" id="3.40.630.30">
    <property type="match status" value="1"/>
</dbReference>
<proteinExistence type="predicted"/>
<comment type="caution">
    <text evidence="2">The sequence shown here is derived from an EMBL/GenBank/DDBJ whole genome shotgun (WGS) entry which is preliminary data.</text>
</comment>
<dbReference type="InterPro" id="IPR000182">
    <property type="entry name" value="GNAT_dom"/>
</dbReference>
<dbReference type="Pfam" id="PF13302">
    <property type="entry name" value="Acetyltransf_3"/>
    <property type="match status" value="1"/>
</dbReference>
<gene>
    <name evidence="2" type="ORF">K1X13_16125</name>
</gene>
<dbReference type="Proteomes" id="UP000754710">
    <property type="component" value="Unassembled WGS sequence"/>
</dbReference>
<protein>
    <submittedName>
        <fullName evidence="2">GNAT family N-acetyltransferase</fullName>
    </submittedName>
</protein>
<evidence type="ECO:0000313" key="3">
    <source>
        <dbReference type="Proteomes" id="UP000754710"/>
    </source>
</evidence>
<dbReference type="SUPFAM" id="SSF55729">
    <property type="entry name" value="Acyl-CoA N-acyltransferases (Nat)"/>
    <property type="match status" value="1"/>
</dbReference>
<feature type="domain" description="N-acetyltransferase" evidence="1">
    <location>
        <begin position="10"/>
        <end position="178"/>
    </location>
</feature>
<name>A0ABS7RNP8_9ACTN</name>
<dbReference type="InterPro" id="IPR051531">
    <property type="entry name" value="N-acetyltransferase"/>
</dbReference>
<accession>A0ABS7RNP8</accession>
<dbReference type="InterPro" id="IPR016181">
    <property type="entry name" value="Acyl_CoA_acyltransferase"/>
</dbReference>
<evidence type="ECO:0000259" key="1">
    <source>
        <dbReference type="PROSITE" id="PS51186"/>
    </source>
</evidence>